<keyword evidence="4" id="KW-0560">Oxidoreductase</keyword>
<evidence type="ECO:0000313" key="9">
    <source>
        <dbReference type="Proteomes" id="UP000664521"/>
    </source>
</evidence>
<dbReference type="PRINTS" id="PR00465">
    <property type="entry name" value="EP450IV"/>
</dbReference>
<comment type="cofactor">
    <cofactor evidence="1 7">
        <name>heme</name>
        <dbReference type="ChEBI" id="CHEBI:30413"/>
    </cofactor>
</comment>
<dbReference type="InterPro" id="IPR036396">
    <property type="entry name" value="Cyt_P450_sf"/>
</dbReference>
<evidence type="ECO:0000313" key="8">
    <source>
        <dbReference type="EMBL" id="CAF9915668.1"/>
    </source>
</evidence>
<feature type="binding site" description="axial binding residue" evidence="7">
    <location>
        <position position="456"/>
    </location>
    <ligand>
        <name>heme</name>
        <dbReference type="ChEBI" id="CHEBI:30413"/>
    </ligand>
    <ligandPart>
        <name>Fe</name>
        <dbReference type="ChEBI" id="CHEBI:18248"/>
    </ligandPart>
</feature>
<evidence type="ECO:0000256" key="6">
    <source>
        <dbReference type="ARBA" id="ARBA00023033"/>
    </source>
</evidence>
<evidence type="ECO:0008006" key="10">
    <source>
        <dbReference type="Google" id="ProtNLM"/>
    </source>
</evidence>
<evidence type="ECO:0000256" key="4">
    <source>
        <dbReference type="ARBA" id="ARBA00023002"/>
    </source>
</evidence>
<dbReference type="SUPFAM" id="SSF48264">
    <property type="entry name" value="Cytochrome P450"/>
    <property type="match status" value="1"/>
</dbReference>
<dbReference type="GO" id="GO:0004497">
    <property type="term" value="F:monooxygenase activity"/>
    <property type="evidence" value="ECO:0007669"/>
    <property type="project" value="UniProtKB-KW"/>
</dbReference>
<gene>
    <name evidence="8" type="ORF">HETSPECPRED_002553</name>
</gene>
<dbReference type="InterPro" id="IPR001128">
    <property type="entry name" value="Cyt_P450"/>
</dbReference>
<keyword evidence="5 7" id="KW-0408">Iron</keyword>
<dbReference type="AlphaFoldDB" id="A0A8H3IEL0"/>
<keyword evidence="9" id="KW-1185">Reference proteome</keyword>
<protein>
    <recommendedName>
        <fullName evidence="10">Cytochrome P450</fullName>
    </recommendedName>
</protein>
<comment type="similarity">
    <text evidence="2">Belongs to the cytochrome P450 family.</text>
</comment>
<accession>A0A8H3IEL0</accession>
<dbReference type="Gene3D" id="1.10.630.10">
    <property type="entry name" value="Cytochrome P450"/>
    <property type="match status" value="1"/>
</dbReference>
<keyword evidence="3 7" id="KW-0479">Metal-binding</keyword>
<dbReference type="OrthoDB" id="1844152at2759"/>
<evidence type="ECO:0000256" key="5">
    <source>
        <dbReference type="ARBA" id="ARBA00023004"/>
    </source>
</evidence>
<dbReference type="Pfam" id="PF00067">
    <property type="entry name" value="p450"/>
    <property type="match status" value="1"/>
</dbReference>
<dbReference type="Proteomes" id="UP000664521">
    <property type="component" value="Unassembled WGS sequence"/>
</dbReference>
<dbReference type="GO" id="GO:0016705">
    <property type="term" value="F:oxidoreductase activity, acting on paired donors, with incorporation or reduction of molecular oxygen"/>
    <property type="evidence" value="ECO:0007669"/>
    <property type="project" value="InterPro"/>
</dbReference>
<evidence type="ECO:0000256" key="1">
    <source>
        <dbReference type="ARBA" id="ARBA00001971"/>
    </source>
</evidence>
<dbReference type="InterPro" id="IPR002403">
    <property type="entry name" value="Cyt_P450_E_grp-IV"/>
</dbReference>
<evidence type="ECO:0000256" key="3">
    <source>
        <dbReference type="ARBA" id="ARBA00022723"/>
    </source>
</evidence>
<name>A0A8H3IEL0_9LECA</name>
<dbReference type="PANTHER" id="PTHR46206">
    <property type="entry name" value="CYTOCHROME P450"/>
    <property type="match status" value="1"/>
</dbReference>
<evidence type="ECO:0000256" key="2">
    <source>
        <dbReference type="ARBA" id="ARBA00010617"/>
    </source>
</evidence>
<organism evidence="8 9">
    <name type="scientific">Heterodermia speciosa</name>
    <dbReference type="NCBI Taxonomy" id="116794"/>
    <lineage>
        <taxon>Eukaryota</taxon>
        <taxon>Fungi</taxon>
        <taxon>Dikarya</taxon>
        <taxon>Ascomycota</taxon>
        <taxon>Pezizomycotina</taxon>
        <taxon>Lecanoromycetes</taxon>
        <taxon>OSLEUM clade</taxon>
        <taxon>Lecanoromycetidae</taxon>
        <taxon>Caliciales</taxon>
        <taxon>Physciaceae</taxon>
        <taxon>Heterodermia</taxon>
    </lineage>
</organism>
<dbReference type="GO" id="GO:0005506">
    <property type="term" value="F:iron ion binding"/>
    <property type="evidence" value="ECO:0007669"/>
    <property type="project" value="InterPro"/>
</dbReference>
<comment type="caution">
    <text evidence="8">The sequence shown here is derived from an EMBL/GenBank/DDBJ whole genome shotgun (WGS) entry which is preliminary data.</text>
</comment>
<proteinExistence type="inferred from homology"/>
<evidence type="ECO:0000256" key="7">
    <source>
        <dbReference type="PIRSR" id="PIRSR602403-1"/>
    </source>
</evidence>
<dbReference type="PANTHER" id="PTHR46206:SF6">
    <property type="entry name" value="CYTOCHROME P450 MONOOXYGENASE AN1598-RELATED"/>
    <property type="match status" value="1"/>
</dbReference>
<dbReference type="EMBL" id="CAJPDS010000016">
    <property type="protein sequence ID" value="CAF9915668.1"/>
    <property type="molecule type" value="Genomic_DNA"/>
</dbReference>
<dbReference type="CDD" id="cd11041">
    <property type="entry name" value="CYP503A1-like"/>
    <property type="match status" value="1"/>
</dbReference>
<keyword evidence="7" id="KW-0349">Heme</keyword>
<keyword evidence="6" id="KW-0503">Monooxygenase</keyword>
<reference evidence="8" key="1">
    <citation type="submission" date="2021-03" db="EMBL/GenBank/DDBJ databases">
        <authorList>
            <person name="Tagirdzhanova G."/>
        </authorList>
    </citation>
    <scope>NUCLEOTIDE SEQUENCE</scope>
</reference>
<dbReference type="GO" id="GO:0020037">
    <property type="term" value="F:heme binding"/>
    <property type="evidence" value="ECO:0007669"/>
    <property type="project" value="InterPro"/>
</dbReference>
<sequence length="517" mass="58700">MELWSTKRLVKRHGAYPLAGSPFIAFPRVLLNILFAGKGASIVGGGYTKVTTRPLLDAWSMLTVVKFKGKAFQFIRNDSSLAVLPKCVLDEFANLPATIATPSGGIQIDLLGPYTGVDLNLESRLHQSVVQRKLTPRLGALTPSIESELKAAVADYFPVCDQWTEFMPSQLFGKISARLSGRALVGAALCRDPTWLEISVKYTENVFKTVVLLRLFPKWTHPILYPLLPSYWQAQGYLRSAKAFLGPRIQELIRKSDTGSWNPDENNDDLNVLPWLVDAAKGEDRNPDTIAHAELLLAVASVNTTLLRMVNVLYDLTANRTYFEELRAEVEAQRDSERGWNEKSYSQLYKMDSFLRESQRMTPPMIMGVRRIFKQPHTFANGLHVPKDTYACVATYAIENDPEIVLDPDIFDGLRSYRHRQLNETDHSGSKTFSTDHQFTSPEPDALSFGYGKYACPGRHFAALLIKVLIVKLITEYDFKFLPGTERPKNMMIHEFMFCWPWQKMLLKRKYDRSCPF</sequence>